<accession>A0AAN5BZ26</accession>
<reference evidence="1" key="1">
    <citation type="submission" date="2023-04" db="EMBL/GenBank/DDBJ databases">
        <title>Aspergillus oryzae NBRC 4228.</title>
        <authorList>
            <person name="Ichikawa N."/>
            <person name="Sato H."/>
            <person name="Tonouchi N."/>
        </authorList>
    </citation>
    <scope>NUCLEOTIDE SEQUENCE</scope>
    <source>
        <strain evidence="1">NBRC 4228</strain>
    </source>
</reference>
<dbReference type="InterPro" id="IPR029063">
    <property type="entry name" value="SAM-dependent_MTases_sf"/>
</dbReference>
<organism evidence="1 2">
    <name type="scientific">Aspergillus oryzae</name>
    <name type="common">Yellow koji mold</name>
    <dbReference type="NCBI Taxonomy" id="5062"/>
    <lineage>
        <taxon>Eukaryota</taxon>
        <taxon>Fungi</taxon>
        <taxon>Dikarya</taxon>
        <taxon>Ascomycota</taxon>
        <taxon>Pezizomycotina</taxon>
        <taxon>Eurotiomycetes</taxon>
        <taxon>Eurotiomycetidae</taxon>
        <taxon>Eurotiales</taxon>
        <taxon>Aspergillaceae</taxon>
        <taxon>Aspergillus</taxon>
        <taxon>Aspergillus subgen. Circumdati</taxon>
    </lineage>
</organism>
<evidence type="ECO:0000313" key="2">
    <source>
        <dbReference type="Proteomes" id="UP001165205"/>
    </source>
</evidence>
<dbReference type="Gene3D" id="3.40.50.150">
    <property type="entry name" value="Vaccinia Virus protein VP39"/>
    <property type="match status" value="1"/>
</dbReference>
<dbReference type="Pfam" id="PF13489">
    <property type="entry name" value="Methyltransf_23"/>
    <property type="match status" value="1"/>
</dbReference>
<comment type="caution">
    <text evidence="1">The sequence shown here is derived from an EMBL/GenBank/DDBJ whole genome shotgun (WGS) entry which is preliminary data.</text>
</comment>
<dbReference type="Proteomes" id="UP001165205">
    <property type="component" value="Unassembled WGS sequence"/>
</dbReference>
<proteinExistence type="predicted"/>
<name>A0AAN5BZ26_ASPOZ</name>
<gene>
    <name evidence="1" type="ORF">Aory04_000801200</name>
</gene>
<sequence length="213" mass="24185">MHDYRSISHALTSTLPYSEHENAQVIGNDLSPIQPKWVPSNCQFEIDDFESDWMYKAPFDYIHARELSGCIGNIDKLFRQVFDHTSSGGYFELQAVSAHFLSDDDTAEKAVTAQEWMKNIREGGRKFGKPLDDACEWKQKLEDIGFADVTETLLKVSERTVYRCGNLTRHGIQVPLGTWPKDARMKEIGKFGFVGELQAIEAYTPALFTRVLG</sequence>
<dbReference type="CDD" id="cd02440">
    <property type="entry name" value="AdoMet_MTases"/>
    <property type="match status" value="1"/>
</dbReference>
<evidence type="ECO:0000313" key="1">
    <source>
        <dbReference type="EMBL" id="GMG32272.1"/>
    </source>
</evidence>
<dbReference type="SUPFAM" id="SSF53335">
    <property type="entry name" value="S-adenosyl-L-methionine-dependent methyltransferases"/>
    <property type="match status" value="1"/>
</dbReference>
<protein>
    <submittedName>
        <fullName evidence="1">Unnamed protein product</fullName>
    </submittedName>
</protein>
<dbReference type="EMBL" id="BSYA01000098">
    <property type="protein sequence ID" value="GMG32272.1"/>
    <property type="molecule type" value="Genomic_DNA"/>
</dbReference>
<dbReference type="AlphaFoldDB" id="A0AAN5BZ26"/>